<evidence type="ECO:0000256" key="6">
    <source>
        <dbReference type="PIRNR" id="PIRNR002756"/>
    </source>
</evidence>
<comment type="similarity">
    <text evidence="2 6">Belongs to the PstS family.</text>
</comment>
<dbReference type="Pfam" id="PF12849">
    <property type="entry name" value="PBP_like_2"/>
    <property type="match status" value="1"/>
</dbReference>
<comment type="subunit">
    <text evidence="3">The complex is composed of two ATP-binding proteins (PstB), two transmembrane proteins (PstC and PstA) and a solute-binding protein (PstS).</text>
</comment>
<evidence type="ECO:0000256" key="5">
    <source>
        <dbReference type="ARBA" id="ARBA00022592"/>
    </source>
</evidence>
<evidence type="ECO:0000313" key="10">
    <source>
        <dbReference type="Proteomes" id="UP000004221"/>
    </source>
</evidence>
<dbReference type="RefSeq" id="WP_008474857.1">
    <property type="nucleotide sequence ID" value="NZ_CAGS01000046.1"/>
</dbReference>
<dbReference type="InterPro" id="IPR024370">
    <property type="entry name" value="PBP_domain"/>
</dbReference>
<dbReference type="EMBL" id="CAGS01000046">
    <property type="protein sequence ID" value="CCF82633.1"/>
    <property type="molecule type" value="Genomic_DNA"/>
</dbReference>
<evidence type="ECO:0000256" key="2">
    <source>
        <dbReference type="ARBA" id="ARBA00008725"/>
    </source>
</evidence>
<evidence type="ECO:0000256" key="7">
    <source>
        <dbReference type="SAM" id="SignalP"/>
    </source>
</evidence>
<evidence type="ECO:0000313" key="9">
    <source>
        <dbReference type="EMBL" id="CCF82633.1"/>
    </source>
</evidence>
<dbReference type="PIRSF" id="PIRSF002756">
    <property type="entry name" value="PstS"/>
    <property type="match status" value="1"/>
</dbReference>
<dbReference type="Proteomes" id="UP000004221">
    <property type="component" value="Unassembled WGS sequence"/>
</dbReference>
<dbReference type="CDD" id="cd13565">
    <property type="entry name" value="PBP2_PstS"/>
    <property type="match status" value="1"/>
</dbReference>
<gene>
    <name evidence="9" type="primary">pstS</name>
    <name evidence="9" type="ORF">NITHO_140015</name>
</gene>
<evidence type="ECO:0000259" key="8">
    <source>
        <dbReference type="Pfam" id="PF12849"/>
    </source>
</evidence>
<dbReference type="PANTHER" id="PTHR42996">
    <property type="entry name" value="PHOSPHATE-BINDING PROTEIN PSTS"/>
    <property type="match status" value="1"/>
</dbReference>
<reference evidence="9 10" key="1">
    <citation type="journal article" date="2012" name="ISME J.">
        <title>Nitrification expanded: discovery, physiology and genomics of a nitrite-oxidizing bacterium from the phylum Chloroflexi.</title>
        <authorList>
            <person name="Sorokin D.Y."/>
            <person name="Lucker S."/>
            <person name="Vejmelkova D."/>
            <person name="Kostrikina N.A."/>
            <person name="Kleerebezem R."/>
            <person name="Rijpstra W.I."/>
            <person name="Damste J.S."/>
            <person name="Le Paslier D."/>
            <person name="Muyzer G."/>
            <person name="Wagner M."/>
            <person name="van Loosdrecht M.C."/>
            <person name="Daims H."/>
        </authorList>
    </citation>
    <scope>NUCLEOTIDE SEQUENCE [LARGE SCALE GENOMIC DNA]</scope>
    <source>
        <strain evidence="10">none</strain>
    </source>
</reference>
<dbReference type="SUPFAM" id="SSF53850">
    <property type="entry name" value="Periplasmic binding protein-like II"/>
    <property type="match status" value="1"/>
</dbReference>
<dbReference type="OrthoDB" id="9790048at2"/>
<dbReference type="InterPro" id="IPR005673">
    <property type="entry name" value="ABC_phos-bd_PstS"/>
</dbReference>
<feature type="signal peptide" evidence="7">
    <location>
        <begin position="1"/>
        <end position="25"/>
    </location>
</feature>
<keyword evidence="7" id="KW-0732">Signal</keyword>
<protein>
    <recommendedName>
        <fullName evidence="6">Phosphate-binding protein</fullName>
    </recommendedName>
</protein>
<dbReference type="AlphaFoldDB" id="I4ED71"/>
<keyword evidence="4 6" id="KW-0813">Transport</keyword>
<accession>I4ED71</accession>
<dbReference type="PROSITE" id="PS51257">
    <property type="entry name" value="PROKAR_LIPOPROTEIN"/>
    <property type="match status" value="1"/>
</dbReference>
<dbReference type="GO" id="GO:0043190">
    <property type="term" value="C:ATP-binding cassette (ABC) transporter complex"/>
    <property type="evidence" value="ECO:0007669"/>
    <property type="project" value="InterPro"/>
</dbReference>
<evidence type="ECO:0000256" key="3">
    <source>
        <dbReference type="ARBA" id="ARBA00011529"/>
    </source>
</evidence>
<comment type="function">
    <text evidence="1">Part of the ABC transporter complex PstSACB involved in phosphate import.</text>
</comment>
<dbReference type="Gene3D" id="3.40.190.10">
    <property type="entry name" value="Periplasmic binding protein-like II"/>
    <property type="match status" value="2"/>
</dbReference>
<name>I4ED71_9BACT</name>
<keyword evidence="10" id="KW-1185">Reference proteome</keyword>
<keyword evidence="5 6" id="KW-0592">Phosphate transport</keyword>
<dbReference type="PANTHER" id="PTHR42996:SF1">
    <property type="entry name" value="PHOSPHATE-BINDING PROTEIN PSTS"/>
    <property type="match status" value="1"/>
</dbReference>
<proteinExistence type="inferred from homology"/>
<dbReference type="GO" id="GO:0035435">
    <property type="term" value="P:phosphate ion transmembrane transport"/>
    <property type="evidence" value="ECO:0007669"/>
    <property type="project" value="InterPro"/>
</dbReference>
<feature type="chain" id="PRO_5003688736" description="Phosphate-binding protein" evidence="7">
    <location>
        <begin position="26"/>
        <end position="361"/>
    </location>
</feature>
<comment type="caution">
    <text evidence="9">The sequence shown here is derived from an EMBL/GenBank/DDBJ whole genome shotgun (WGS) entry which is preliminary data.</text>
</comment>
<evidence type="ECO:0000256" key="1">
    <source>
        <dbReference type="ARBA" id="ARBA00002841"/>
    </source>
</evidence>
<dbReference type="GO" id="GO:0042301">
    <property type="term" value="F:phosphate ion binding"/>
    <property type="evidence" value="ECO:0007669"/>
    <property type="project" value="InterPro"/>
</dbReference>
<dbReference type="InterPro" id="IPR050962">
    <property type="entry name" value="Phosphate-bind_PstS"/>
</dbReference>
<organism evidence="9 10">
    <name type="scientific">Nitrolancea hollandica Lb</name>
    <dbReference type="NCBI Taxonomy" id="1129897"/>
    <lineage>
        <taxon>Bacteria</taxon>
        <taxon>Pseudomonadati</taxon>
        <taxon>Thermomicrobiota</taxon>
        <taxon>Thermomicrobia</taxon>
        <taxon>Sphaerobacterales</taxon>
        <taxon>Sphaerobacterineae</taxon>
        <taxon>Sphaerobacteraceae</taxon>
        <taxon>Nitrolancea</taxon>
    </lineage>
</organism>
<evidence type="ECO:0000256" key="4">
    <source>
        <dbReference type="ARBA" id="ARBA00022448"/>
    </source>
</evidence>
<dbReference type="NCBIfam" id="TIGR00975">
    <property type="entry name" value="3a0107s03"/>
    <property type="match status" value="1"/>
</dbReference>
<feature type="domain" description="PBP" evidence="8">
    <location>
        <begin position="37"/>
        <end position="327"/>
    </location>
</feature>
<sequence>MPKHSARTFLLVLATILIIAGCGGAAGPVTQPATSNPAGGGTVSLTGAGSTFVNPFFSQAFSQYSKDHPNVRVNYQSIGSGGGIKQFTAKTVDFGASDVPMKTEELAAAQQANGNVIQIPVALGAVAIVYNLPGVKSGLKLSPEAIAGIFLGKITKWNDLAIAGKNPDLNLPDQDIAVVHRSDGSGTTYIFTDYLASISPEWKQGPGTGKEVAWPVGVGGKGNEGVAAQVQQAPGGIGYVELAYANQAELTHADIQNKDGQFITPTLDATTAAAEQFPEISPENFSIVNAPGAQSYPIAGYTWGFLWEKYADQQKAKELTTLMGWVVTSAQNQFAAALTYAPLPVQVRKLATDSIAKVQSG</sequence>